<proteinExistence type="predicted"/>
<dbReference type="CDD" id="cd00130">
    <property type="entry name" value="PAS"/>
    <property type="match status" value="1"/>
</dbReference>
<name>A0A6N9T228_9HYPH</name>
<dbReference type="EMBL" id="JAAAMG010000010">
    <property type="protein sequence ID" value="NDW05414.1"/>
    <property type="molecule type" value="Genomic_DNA"/>
</dbReference>
<dbReference type="PANTHER" id="PTHR44757:SF2">
    <property type="entry name" value="BIOFILM ARCHITECTURE MAINTENANCE PROTEIN MBAA"/>
    <property type="match status" value="1"/>
</dbReference>
<accession>A0A6N9T228</accession>
<dbReference type="InterPro" id="IPR000014">
    <property type="entry name" value="PAS"/>
</dbReference>
<dbReference type="CDD" id="cd01949">
    <property type="entry name" value="GGDEF"/>
    <property type="match status" value="1"/>
</dbReference>
<evidence type="ECO:0000313" key="3">
    <source>
        <dbReference type="EMBL" id="NDW05414.1"/>
    </source>
</evidence>
<evidence type="ECO:0000256" key="1">
    <source>
        <dbReference type="SAM" id="MobiDB-lite"/>
    </source>
</evidence>
<dbReference type="InterPro" id="IPR043128">
    <property type="entry name" value="Rev_trsase/Diguanyl_cyclase"/>
</dbReference>
<organism evidence="3 4">
    <name type="scientific">Jiella pacifica</name>
    <dbReference type="NCBI Taxonomy" id="2696469"/>
    <lineage>
        <taxon>Bacteria</taxon>
        <taxon>Pseudomonadati</taxon>
        <taxon>Pseudomonadota</taxon>
        <taxon>Alphaproteobacteria</taxon>
        <taxon>Hyphomicrobiales</taxon>
        <taxon>Aurantimonadaceae</taxon>
        <taxon>Jiella</taxon>
    </lineage>
</organism>
<dbReference type="InterPro" id="IPR013656">
    <property type="entry name" value="PAS_4"/>
</dbReference>
<dbReference type="Gene3D" id="3.30.450.20">
    <property type="entry name" value="PAS domain"/>
    <property type="match status" value="2"/>
</dbReference>
<feature type="domain" description="GGDEF" evidence="2">
    <location>
        <begin position="359"/>
        <end position="489"/>
    </location>
</feature>
<dbReference type="InterPro" id="IPR029787">
    <property type="entry name" value="Nucleotide_cyclase"/>
</dbReference>
<dbReference type="PROSITE" id="PS50887">
    <property type="entry name" value="GGDEF"/>
    <property type="match status" value="1"/>
</dbReference>
<keyword evidence="4" id="KW-1185">Reference proteome</keyword>
<sequence>MEAMPMDSRYEADAIGDLFQLAPLPLWLEDFSAVKILLDGWRAEGVTDLRAHLQANPDLVRKAALSIRVIAVNDKTVELFEADNSDQLIANLGVVFSRDMLSTHMGELCQLWERTGGFESQAVNYTLSGRRLDVQLKARILPGSEGDWSRVIVSTEDITEIVEQRRLVAASEGFARGLFEHSPISLWVEDFSVVKDLMDEVRERGVTDFRTFLDVHPEFVFRCMSEIRVIDVNQHTLDLFKADDKAMLLNRLAEVFRDDMEPHFREQLVDLWNGKLFQQREVVNYSLDGELLHVHMQFSVFPGREADWSLVQVALTDITARKKAEAYLEFLGKHDILTKLYNRSFFVDELNRLERKGPLPVTIIVADLNGLKVVNDTLGHAAGDALLRRAGEVLREGVQKPHCAARIGGDEFVVLMPATSEAEGLQMIADIEELVEVNNQFYPGSTLSFSLGLATSLRTERLEDTVKRADRRMYEAKRQHYEGSVADRRGAADTVDQPN</sequence>
<dbReference type="InterPro" id="IPR035965">
    <property type="entry name" value="PAS-like_dom_sf"/>
</dbReference>
<dbReference type="InterPro" id="IPR000160">
    <property type="entry name" value="GGDEF_dom"/>
</dbReference>
<dbReference type="Proteomes" id="UP000469011">
    <property type="component" value="Unassembled WGS sequence"/>
</dbReference>
<dbReference type="AlphaFoldDB" id="A0A6N9T228"/>
<feature type="compositionally biased region" description="Basic and acidic residues" evidence="1">
    <location>
        <begin position="477"/>
        <end position="491"/>
    </location>
</feature>
<dbReference type="SUPFAM" id="SSF55785">
    <property type="entry name" value="PYP-like sensor domain (PAS domain)"/>
    <property type="match status" value="2"/>
</dbReference>
<gene>
    <name evidence="3" type="ORF">GTK09_13365</name>
</gene>
<dbReference type="InterPro" id="IPR052155">
    <property type="entry name" value="Biofilm_reg_signaling"/>
</dbReference>
<dbReference type="Gene3D" id="3.30.70.270">
    <property type="match status" value="1"/>
</dbReference>
<dbReference type="Pfam" id="PF08448">
    <property type="entry name" value="PAS_4"/>
    <property type="match status" value="1"/>
</dbReference>
<evidence type="ECO:0000313" key="4">
    <source>
        <dbReference type="Proteomes" id="UP000469011"/>
    </source>
</evidence>
<dbReference type="SUPFAM" id="SSF55073">
    <property type="entry name" value="Nucleotide cyclase"/>
    <property type="match status" value="1"/>
</dbReference>
<reference evidence="3 4" key="1">
    <citation type="submission" date="2020-01" db="EMBL/GenBank/DDBJ databases">
        <title>Jiella pacifica sp. nov.</title>
        <authorList>
            <person name="Xue Z."/>
            <person name="Zhu S."/>
            <person name="Chen J."/>
            <person name="Yang J."/>
        </authorList>
    </citation>
    <scope>NUCLEOTIDE SEQUENCE [LARGE SCALE GENOMIC DNA]</scope>
    <source>
        <strain evidence="3 4">40Bstr34</strain>
    </source>
</reference>
<evidence type="ECO:0000259" key="2">
    <source>
        <dbReference type="PROSITE" id="PS50887"/>
    </source>
</evidence>
<dbReference type="Pfam" id="PF00990">
    <property type="entry name" value="GGDEF"/>
    <property type="match status" value="1"/>
</dbReference>
<feature type="region of interest" description="Disordered" evidence="1">
    <location>
        <begin position="477"/>
        <end position="499"/>
    </location>
</feature>
<dbReference type="SMART" id="SM00267">
    <property type="entry name" value="GGDEF"/>
    <property type="match status" value="1"/>
</dbReference>
<dbReference type="NCBIfam" id="TIGR00254">
    <property type="entry name" value="GGDEF"/>
    <property type="match status" value="1"/>
</dbReference>
<dbReference type="PANTHER" id="PTHR44757">
    <property type="entry name" value="DIGUANYLATE CYCLASE DGCP"/>
    <property type="match status" value="1"/>
</dbReference>
<protein>
    <submittedName>
        <fullName evidence="3">Diguanylate cyclase</fullName>
    </submittedName>
</protein>
<comment type="caution">
    <text evidence="3">The sequence shown here is derived from an EMBL/GenBank/DDBJ whole genome shotgun (WGS) entry which is preliminary data.</text>
</comment>